<gene>
    <name evidence="1" type="ORF">ACFQGD_24795</name>
</gene>
<dbReference type="RefSeq" id="WP_345395311.1">
    <property type="nucleotide sequence ID" value="NZ_BAABLA010000023.1"/>
</dbReference>
<evidence type="ECO:0008006" key="3">
    <source>
        <dbReference type="Google" id="ProtNLM"/>
    </source>
</evidence>
<keyword evidence="2" id="KW-1185">Reference proteome</keyword>
<evidence type="ECO:0000313" key="1">
    <source>
        <dbReference type="EMBL" id="MFC6870361.1"/>
    </source>
</evidence>
<sequence>MGVHKSLYVRDEEIALWQRAEQYAKAHRMPVSGLVMAALEAYLADDQDAQGQQDE</sequence>
<dbReference type="EMBL" id="JBHSXX010000001">
    <property type="protein sequence ID" value="MFC6870361.1"/>
    <property type="molecule type" value="Genomic_DNA"/>
</dbReference>
<protein>
    <recommendedName>
        <fullName evidence="3">Ribbon-helix-helix domain-containing protein</fullName>
    </recommendedName>
</protein>
<name>A0ABW2C4T4_9PSEU</name>
<proteinExistence type="predicted"/>
<organism evidence="1 2">
    <name type="scientific">Haloechinothrix salitolerans</name>
    <dbReference type="NCBI Taxonomy" id="926830"/>
    <lineage>
        <taxon>Bacteria</taxon>
        <taxon>Bacillati</taxon>
        <taxon>Actinomycetota</taxon>
        <taxon>Actinomycetes</taxon>
        <taxon>Pseudonocardiales</taxon>
        <taxon>Pseudonocardiaceae</taxon>
        <taxon>Haloechinothrix</taxon>
    </lineage>
</organism>
<evidence type="ECO:0000313" key="2">
    <source>
        <dbReference type="Proteomes" id="UP001596337"/>
    </source>
</evidence>
<dbReference type="Proteomes" id="UP001596337">
    <property type="component" value="Unassembled WGS sequence"/>
</dbReference>
<reference evidence="2" key="1">
    <citation type="journal article" date="2019" name="Int. J. Syst. Evol. Microbiol.">
        <title>The Global Catalogue of Microorganisms (GCM) 10K type strain sequencing project: providing services to taxonomists for standard genome sequencing and annotation.</title>
        <authorList>
            <consortium name="The Broad Institute Genomics Platform"/>
            <consortium name="The Broad Institute Genome Sequencing Center for Infectious Disease"/>
            <person name="Wu L."/>
            <person name="Ma J."/>
        </authorList>
    </citation>
    <scope>NUCLEOTIDE SEQUENCE [LARGE SCALE GENOMIC DNA]</scope>
    <source>
        <strain evidence="2">KCTC 32255</strain>
    </source>
</reference>
<comment type="caution">
    <text evidence="1">The sequence shown here is derived from an EMBL/GenBank/DDBJ whole genome shotgun (WGS) entry which is preliminary data.</text>
</comment>
<accession>A0ABW2C4T4</accession>